<dbReference type="PANTHER" id="PTHR45622:SF70">
    <property type="entry name" value="SECRETION-REGULATING GUANINE NUCLEOTIDE EXCHANGE FACTOR"/>
    <property type="match status" value="1"/>
</dbReference>
<dbReference type="InterPro" id="IPR009091">
    <property type="entry name" value="RCC1/BLIP-II"/>
</dbReference>
<dbReference type="PROSITE" id="PS00626">
    <property type="entry name" value="RCC1_2"/>
    <property type="match status" value="1"/>
</dbReference>
<dbReference type="PRINTS" id="PR00633">
    <property type="entry name" value="RCCNDNSATION"/>
</dbReference>
<sequence>MGTHAEPIFLLCRKADTWSTKNHEAPASGDRTLQRLDTWNSSSRVSITLVPLSSSSCDGSRIAPRRGLAVSPSEHTRHVDEVAAMEDSLMIRVGNHCLLSPLLQPSAGNSPEDDHPLDELLSLFSLPGDGVAPRGGHVKFVEPNWGRVLRDREQIVSVACGLEHALFCTSSGQLFASGKNSHGELGTGRLRDESLPAPVQCGKGTKVLRVYAGYGCSFAIVTDSARPLLSLCSGNEPGELLYAWGNNKYGQLGIGTTQNALTPAEVERPPGVTSWKSVAGGFGHTAVVASGGNVYTFGLNLHGQLGLSTTGQEDKPKLVPIPAAIRQVSCGPWQTLFLTEDGKVLTAGCAPRFKSAPSLHEFQDCGDAVRSRQPSRGLAIENLRDTEPSPKVRETSATAGTGHCPFASVPGVCRLTGLPGRITCVSAGSRVNAAIGENCTTGTVLCTWRVDGLPWRLHGVSHSMDVHLLEGEGTPLRCHSTVGAGSRLRCHSGASRVILWSTEVCDIVS</sequence>
<dbReference type="PANTHER" id="PTHR45622">
    <property type="entry name" value="UBIQUITIN-PROTEIN LIGASE E3A-RELATED"/>
    <property type="match status" value="1"/>
</dbReference>
<dbReference type="PROSITE" id="PS50012">
    <property type="entry name" value="RCC1_3"/>
    <property type="match status" value="3"/>
</dbReference>
<reference evidence="3 4" key="1">
    <citation type="journal article" date="2017" name="Int. J. Parasitol.">
        <title>The genome of the protozoan parasite Cystoisospora suis and a reverse vaccinology approach to identify vaccine candidates.</title>
        <authorList>
            <person name="Palmieri N."/>
            <person name="Shrestha A."/>
            <person name="Ruttkowski B."/>
            <person name="Beck T."/>
            <person name="Vogl C."/>
            <person name="Tomley F."/>
            <person name="Blake D.P."/>
            <person name="Joachim A."/>
        </authorList>
    </citation>
    <scope>NUCLEOTIDE SEQUENCE [LARGE SCALE GENOMIC DNA]</scope>
    <source>
        <strain evidence="3 4">Wien I</strain>
    </source>
</reference>
<dbReference type="RefSeq" id="XP_067924769.1">
    <property type="nucleotide sequence ID" value="XM_068063261.1"/>
</dbReference>
<protein>
    <submittedName>
        <fullName evidence="3">E3 isg15--protein ligase herc5</fullName>
    </submittedName>
</protein>
<feature type="repeat" description="RCC1" evidence="2">
    <location>
        <begin position="239"/>
        <end position="291"/>
    </location>
</feature>
<accession>A0A2C6L6G2</accession>
<dbReference type="GO" id="GO:0016874">
    <property type="term" value="F:ligase activity"/>
    <property type="evidence" value="ECO:0007669"/>
    <property type="project" value="UniProtKB-KW"/>
</dbReference>
<dbReference type="Pfam" id="PF13540">
    <property type="entry name" value="RCC1_2"/>
    <property type="match status" value="1"/>
</dbReference>
<evidence type="ECO:0000313" key="4">
    <source>
        <dbReference type="Proteomes" id="UP000221165"/>
    </source>
</evidence>
<feature type="repeat" description="RCC1" evidence="2">
    <location>
        <begin position="172"/>
        <end position="223"/>
    </location>
</feature>
<comment type="caution">
    <text evidence="3">The sequence shown here is derived from an EMBL/GenBank/DDBJ whole genome shotgun (WGS) entry which is preliminary data.</text>
</comment>
<keyword evidence="4" id="KW-1185">Reference proteome</keyword>
<evidence type="ECO:0000256" key="1">
    <source>
        <dbReference type="ARBA" id="ARBA00022737"/>
    </source>
</evidence>
<feature type="repeat" description="RCC1" evidence="2">
    <location>
        <begin position="292"/>
        <end position="341"/>
    </location>
</feature>
<dbReference type="Gene3D" id="2.130.10.30">
    <property type="entry name" value="Regulator of chromosome condensation 1/beta-lactamase-inhibitor protein II"/>
    <property type="match status" value="2"/>
</dbReference>
<keyword evidence="3" id="KW-0436">Ligase</keyword>
<dbReference type="AlphaFoldDB" id="A0A2C6L6G2"/>
<dbReference type="InterPro" id="IPR051709">
    <property type="entry name" value="Ub-ligase/GTPase-reg"/>
</dbReference>
<gene>
    <name evidence="3" type="ORF">CSUI_003063</name>
</gene>
<dbReference type="SUPFAM" id="SSF50985">
    <property type="entry name" value="RCC1/BLIP-II"/>
    <property type="match status" value="1"/>
</dbReference>
<proteinExistence type="predicted"/>
<dbReference type="GeneID" id="94426472"/>
<name>A0A2C6L6G2_9APIC</name>
<dbReference type="OrthoDB" id="329947at2759"/>
<dbReference type="VEuPathDB" id="ToxoDB:CSUI_003063"/>
<dbReference type="Proteomes" id="UP000221165">
    <property type="component" value="Unassembled WGS sequence"/>
</dbReference>
<dbReference type="Pfam" id="PF00415">
    <property type="entry name" value="RCC1"/>
    <property type="match status" value="2"/>
</dbReference>
<evidence type="ECO:0000313" key="3">
    <source>
        <dbReference type="EMBL" id="PHJ23092.1"/>
    </source>
</evidence>
<dbReference type="InterPro" id="IPR000408">
    <property type="entry name" value="Reg_chr_condens"/>
</dbReference>
<organism evidence="3 4">
    <name type="scientific">Cystoisospora suis</name>
    <dbReference type="NCBI Taxonomy" id="483139"/>
    <lineage>
        <taxon>Eukaryota</taxon>
        <taxon>Sar</taxon>
        <taxon>Alveolata</taxon>
        <taxon>Apicomplexa</taxon>
        <taxon>Conoidasida</taxon>
        <taxon>Coccidia</taxon>
        <taxon>Eucoccidiorida</taxon>
        <taxon>Eimeriorina</taxon>
        <taxon>Sarcocystidae</taxon>
        <taxon>Cystoisospora</taxon>
    </lineage>
</organism>
<dbReference type="GO" id="GO:0005737">
    <property type="term" value="C:cytoplasm"/>
    <property type="evidence" value="ECO:0007669"/>
    <property type="project" value="TreeGrafter"/>
</dbReference>
<evidence type="ECO:0000256" key="2">
    <source>
        <dbReference type="PROSITE-ProRule" id="PRU00235"/>
    </source>
</evidence>
<dbReference type="EMBL" id="MIGC01001318">
    <property type="protein sequence ID" value="PHJ23092.1"/>
    <property type="molecule type" value="Genomic_DNA"/>
</dbReference>
<keyword evidence="1" id="KW-0677">Repeat</keyword>